<gene>
    <name evidence="2" type="ORF">L484_004154</name>
</gene>
<feature type="compositionally biased region" description="Basic and acidic residues" evidence="1">
    <location>
        <begin position="1"/>
        <end position="18"/>
    </location>
</feature>
<evidence type="ECO:0000256" key="1">
    <source>
        <dbReference type="SAM" id="MobiDB-lite"/>
    </source>
</evidence>
<protein>
    <submittedName>
        <fullName evidence="2">Uncharacterized protein</fullName>
    </submittedName>
</protein>
<evidence type="ECO:0000313" key="3">
    <source>
        <dbReference type="Proteomes" id="UP000030645"/>
    </source>
</evidence>
<dbReference type="EMBL" id="KE343521">
    <property type="protein sequence ID" value="EXB32140.1"/>
    <property type="molecule type" value="Genomic_DNA"/>
</dbReference>
<feature type="region of interest" description="Disordered" evidence="1">
    <location>
        <begin position="1"/>
        <end position="79"/>
    </location>
</feature>
<accession>W9QMA8</accession>
<dbReference type="AlphaFoldDB" id="W9QMA8"/>
<organism evidence="2 3">
    <name type="scientific">Morus notabilis</name>
    <dbReference type="NCBI Taxonomy" id="981085"/>
    <lineage>
        <taxon>Eukaryota</taxon>
        <taxon>Viridiplantae</taxon>
        <taxon>Streptophyta</taxon>
        <taxon>Embryophyta</taxon>
        <taxon>Tracheophyta</taxon>
        <taxon>Spermatophyta</taxon>
        <taxon>Magnoliopsida</taxon>
        <taxon>eudicotyledons</taxon>
        <taxon>Gunneridae</taxon>
        <taxon>Pentapetalae</taxon>
        <taxon>rosids</taxon>
        <taxon>fabids</taxon>
        <taxon>Rosales</taxon>
        <taxon>Moraceae</taxon>
        <taxon>Moreae</taxon>
        <taxon>Morus</taxon>
    </lineage>
</organism>
<keyword evidence="3" id="KW-1185">Reference proteome</keyword>
<feature type="compositionally biased region" description="Acidic residues" evidence="1">
    <location>
        <begin position="68"/>
        <end position="79"/>
    </location>
</feature>
<name>W9QMA8_9ROSA</name>
<reference evidence="3" key="1">
    <citation type="submission" date="2013-01" db="EMBL/GenBank/DDBJ databases">
        <title>Draft Genome Sequence of a Mulberry Tree, Morus notabilis C.K. Schneid.</title>
        <authorList>
            <person name="He N."/>
            <person name="Zhao S."/>
        </authorList>
    </citation>
    <scope>NUCLEOTIDE SEQUENCE</scope>
</reference>
<proteinExistence type="predicted"/>
<sequence length="79" mass="8564">MMAKFKRESCLPERDSSSKDSTNGVGPPIPLSSEDVTPISPWLLIRSGSRHQGGMPSFSPSPPSSEITDNENSWDESNS</sequence>
<evidence type="ECO:0000313" key="2">
    <source>
        <dbReference type="EMBL" id="EXB32140.1"/>
    </source>
</evidence>
<dbReference type="Proteomes" id="UP000030645">
    <property type="component" value="Unassembled WGS sequence"/>
</dbReference>